<comment type="catalytic activity">
    <reaction evidence="9 10">
        <text>XTP + H2O = XMP + diphosphate + H(+)</text>
        <dbReference type="Rhea" id="RHEA:28610"/>
        <dbReference type="ChEBI" id="CHEBI:15377"/>
        <dbReference type="ChEBI" id="CHEBI:15378"/>
        <dbReference type="ChEBI" id="CHEBI:33019"/>
        <dbReference type="ChEBI" id="CHEBI:57464"/>
        <dbReference type="ChEBI" id="CHEBI:61314"/>
        <dbReference type="EC" id="3.6.1.66"/>
    </reaction>
</comment>
<comment type="catalytic activity">
    <reaction evidence="8 10">
        <text>dITP + H2O = dIMP + diphosphate + H(+)</text>
        <dbReference type="Rhea" id="RHEA:28342"/>
        <dbReference type="ChEBI" id="CHEBI:15377"/>
        <dbReference type="ChEBI" id="CHEBI:15378"/>
        <dbReference type="ChEBI" id="CHEBI:33019"/>
        <dbReference type="ChEBI" id="CHEBI:61194"/>
        <dbReference type="ChEBI" id="CHEBI:61382"/>
        <dbReference type="EC" id="3.6.1.66"/>
    </reaction>
</comment>
<dbReference type="Gene3D" id="3.90.950.10">
    <property type="match status" value="1"/>
</dbReference>
<dbReference type="RefSeq" id="WP_309201049.1">
    <property type="nucleotide sequence ID" value="NZ_CP133548.1"/>
</dbReference>
<comment type="subunit">
    <text evidence="2 10">Homodimer.</text>
</comment>
<dbReference type="FunFam" id="3.90.950.10:FF:000001">
    <property type="entry name" value="dITP/XTP pyrophosphatase"/>
    <property type="match status" value="1"/>
</dbReference>
<dbReference type="KEGG" id="plei:Q9312_11775"/>
<accession>A0AA51X5C2</accession>
<dbReference type="PANTHER" id="PTHR11067:SF9">
    <property type="entry name" value="INOSINE TRIPHOSPHATE PYROPHOSPHATASE"/>
    <property type="match status" value="1"/>
</dbReference>
<keyword evidence="5 10" id="KW-0378">Hydrolase</keyword>
<dbReference type="EC" id="3.6.1.66" evidence="10"/>
<feature type="binding site" evidence="10">
    <location>
        <begin position="19"/>
        <end position="24"/>
    </location>
    <ligand>
        <name>substrate</name>
    </ligand>
</feature>
<dbReference type="GO" id="GO:0035870">
    <property type="term" value="F:dITP diphosphatase activity"/>
    <property type="evidence" value="ECO:0007669"/>
    <property type="project" value="UniProtKB-UniRule"/>
</dbReference>
<organism evidence="12 13">
    <name type="scientific">Pleionea litopenaei</name>
    <dbReference type="NCBI Taxonomy" id="3070815"/>
    <lineage>
        <taxon>Bacteria</taxon>
        <taxon>Pseudomonadati</taxon>
        <taxon>Pseudomonadota</taxon>
        <taxon>Gammaproteobacteria</taxon>
        <taxon>Oceanospirillales</taxon>
        <taxon>Pleioneaceae</taxon>
        <taxon>Pleionea</taxon>
    </lineage>
</organism>
<dbReference type="CDD" id="cd00515">
    <property type="entry name" value="HAM1"/>
    <property type="match status" value="1"/>
</dbReference>
<sequence>MHSTTDSQITYPEKIVLASGNKKKVNELQQMLQAFDCQIIPQRELSIDDAIEDGLSFVENAIKKARHACQKSGLPAIADDSGIEVDALNGQPGIYSARFAGTPSSDSANNQKLLEALHGKPRQLRSARYRCVIVYMRHEFDPMPFIASGTWEGRILEKPIGDGGFGYDPLFFCAQWGKSAAEITPEQKQQVSHRGQALKQLQQWFQSQHNVSC</sequence>
<name>A0AA51X5C2_9GAMM</name>
<feature type="binding site" evidence="10">
    <location>
        <position position="188"/>
    </location>
    <ligand>
        <name>substrate</name>
    </ligand>
</feature>
<dbReference type="EMBL" id="CP133548">
    <property type="protein sequence ID" value="WMS85897.1"/>
    <property type="molecule type" value="Genomic_DNA"/>
</dbReference>
<evidence type="ECO:0000256" key="11">
    <source>
        <dbReference type="RuleBase" id="RU003781"/>
    </source>
</evidence>
<dbReference type="NCBIfam" id="TIGR00042">
    <property type="entry name" value="RdgB/HAM1 family non-canonical purine NTP pyrophosphatase"/>
    <property type="match status" value="1"/>
</dbReference>
<comment type="cofactor">
    <cofactor evidence="10">
        <name>Mg(2+)</name>
        <dbReference type="ChEBI" id="CHEBI:18420"/>
    </cofactor>
    <text evidence="10">Binds 1 Mg(2+) ion per subunit.</text>
</comment>
<feature type="binding site" evidence="10">
    <location>
        <position position="80"/>
    </location>
    <ligand>
        <name>Mg(2+)</name>
        <dbReference type="ChEBI" id="CHEBI:18420"/>
    </ligand>
</feature>
<dbReference type="InterPro" id="IPR002637">
    <property type="entry name" value="RdgB/HAM1"/>
</dbReference>
<comment type="similarity">
    <text evidence="1 10 11">Belongs to the HAM1 NTPase family.</text>
</comment>
<evidence type="ECO:0000256" key="3">
    <source>
        <dbReference type="ARBA" id="ARBA00022723"/>
    </source>
</evidence>
<dbReference type="SUPFAM" id="SSF52972">
    <property type="entry name" value="ITPase-like"/>
    <property type="match status" value="1"/>
</dbReference>
<evidence type="ECO:0000256" key="7">
    <source>
        <dbReference type="ARBA" id="ARBA00023080"/>
    </source>
</evidence>
<dbReference type="Pfam" id="PF01725">
    <property type="entry name" value="Ham1p_like"/>
    <property type="match status" value="1"/>
</dbReference>
<evidence type="ECO:0000256" key="6">
    <source>
        <dbReference type="ARBA" id="ARBA00022842"/>
    </source>
</evidence>
<dbReference type="GO" id="GO:0009146">
    <property type="term" value="P:purine nucleoside triphosphate catabolic process"/>
    <property type="evidence" value="ECO:0007669"/>
    <property type="project" value="UniProtKB-UniRule"/>
</dbReference>
<proteinExistence type="inferred from homology"/>
<dbReference type="InterPro" id="IPR029001">
    <property type="entry name" value="ITPase-like_fam"/>
</dbReference>
<keyword evidence="6 10" id="KW-0460">Magnesium</keyword>
<evidence type="ECO:0000256" key="2">
    <source>
        <dbReference type="ARBA" id="ARBA00011738"/>
    </source>
</evidence>
<protein>
    <recommendedName>
        <fullName evidence="10">dITP/XTP pyrophosphatase</fullName>
        <ecNumber evidence="10">3.6.1.66</ecNumber>
    </recommendedName>
    <alternativeName>
        <fullName evidence="10">Non-canonical purine NTP pyrophosphatase</fullName>
    </alternativeName>
    <alternativeName>
        <fullName evidence="10">Non-standard purine NTP pyrophosphatase</fullName>
    </alternativeName>
    <alternativeName>
        <fullName evidence="10">Nucleoside-triphosphate diphosphatase</fullName>
    </alternativeName>
    <alternativeName>
        <fullName evidence="10">Nucleoside-triphosphate pyrophosphatase</fullName>
        <shortName evidence="10">NTPase</shortName>
    </alternativeName>
</protein>
<evidence type="ECO:0000313" key="12">
    <source>
        <dbReference type="EMBL" id="WMS85897.1"/>
    </source>
</evidence>
<feature type="binding site" evidence="10">
    <location>
        <begin position="193"/>
        <end position="194"/>
    </location>
    <ligand>
        <name>substrate</name>
    </ligand>
</feature>
<dbReference type="GO" id="GO:0036220">
    <property type="term" value="F:ITP diphosphatase activity"/>
    <property type="evidence" value="ECO:0007669"/>
    <property type="project" value="UniProtKB-UniRule"/>
</dbReference>
<evidence type="ECO:0000256" key="1">
    <source>
        <dbReference type="ARBA" id="ARBA00008023"/>
    </source>
</evidence>
<reference evidence="12 13" key="1">
    <citation type="submission" date="2023-08" db="EMBL/GenBank/DDBJ databases">
        <title>Pleionea litopenaei sp. nov., isolated from stomach of juvenile Litopenaeus vannamei.</title>
        <authorList>
            <person name="Rho A.M."/>
            <person name="Hwang C.Y."/>
        </authorList>
    </citation>
    <scope>NUCLEOTIDE SEQUENCE [LARGE SCALE GENOMIC DNA]</scope>
    <source>
        <strain evidence="12 13">HL-JVS1</strain>
    </source>
</reference>
<evidence type="ECO:0000313" key="13">
    <source>
        <dbReference type="Proteomes" id="UP001239782"/>
    </source>
</evidence>
<dbReference type="GO" id="GO:0005829">
    <property type="term" value="C:cytosol"/>
    <property type="evidence" value="ECO:0007669"/>
    <property type="project" value="TreeGrafter"/>
</dbReference>
<dbReference type="GO" id="GO:0046872">
    <property type="term" value="F:metal ion binding"/>
    <property type="evidence" value="ECO:0007669"/>
    <property type="project" value="UniProtKB-KW"/>
</dbReference>
<gene>
    <name evidence="12" type="primary">rdgB</name>
    <name evidence="12" type="ORF">Q9312_11775</name>
</gene>
<keyword evidence="13" id="KW-1185">Reference proteome</keyword>
<dbReference type="InterPro" id="IPR020922">
    <property type="entry name" value="dITP/XTP_pyrophosphatase"/>
</dbReference>
<evidence type="ECO:0000256" key="9">
    <source>
        <dbReference type="ARBA" id="ARBA00052017"/>
    </source>
</evidence>
<evidence type="ECO:0000256" key="10">
    <source>
        <dbReference type="HAMAP-Rule" id="MF_01405"/>
    </source>
</evidence>
<dbReference type="Proteomes" id="UP001239782">
    <property type="component" value="Chromosome"/>
</dbReference>
<dbReference type="HAMAP" id="MF_01405">
    <property type="entry name" value="Non_canon_purine_NTPase"/>
    <property type="match status" value="1"/>
</dbReference>
<keyword evidence="7 10" id="KW-0546">Nucleotide metabolism</keyword>
<dbReference type="GO" id="GO:0009117">
    <property type="term" value="P:nucleotide metabolic process"/>
    <property type="evidence" value="ECO:0007669"/>
    <property type="project" value="UniProtKB-KW"/>
</dbReference>
<comment type="catalytic activity">
    <reaction evidence="10">
        <text>ITP + H2O = IMP + diphosphate + H(+)</text>
        <dbReference type="Rhea" id="RHEA:29399"/>
        <dbReference type="ChEBI" id="CHEBI:15377"/>
        <dbReference type="ChEBI" id="CHEBI:15378"/>
        <dbReference type="ChEBI" id="CHEBI:33019"/>
        <dbReference type="ChEBI" id="CHEBI:58053"/>
        <dbReference type="ChEBI" id="CHEBI:61402"/>
        <dbReference type="EC" id="3.6.1.66"/>
    </reaction>
</comment>
<dbReference type="GO" id="GO:0036222">
    <property type="term" value="F:XTP diphosphatase activity"/>
    <property type="evidence" value="ECO:0007669"/>
    <property type="project" value="UniProtKB-UniRule"/>
</dbReference>
<dbReference type="GO" id="GO:0017111">
    <property type="term" value="F:ribonucleoside triphosphate phosphatase activity"/>
    <property type="evidence" value="ECO:0007669"/>
    <property type="project" value="InterPro"/>
</dbReference>
<keyword evidence="4 10" id="KW-0547">Nucleotide-binding</keyword>
<keyword evidence="3 10" id="KW-0479">Metal-binding</keyword>
<dbReference type="PANTHER" id="PTHR11067">
    <property type="entry name" value="INOSINE TRIPHOSPHATE PYROPHOSPHATASE/HAM1 PROTEIN"/>
    <property type="match status" value="1"/>
</dbReference>
<comment type="caution">
    <text evidence="10">Lacks conserved residue(s) required for the propagation of feature annotation.</text>
</comment>
<feature type="binding site" evidence="10">
    <location>
        <position position="81"/>
    </location>
    <ligand>
        <name>substrate</name>
    </ligand>
</feature>
<evidence type="ECO:0000256" key="4">
    <source>
        <dbReference type="ARBA" id="ARBA00022741"/>
    </source>
</evidence>
<evidence type="ECO:0000256" key="8">
    <source>
        <dbReference type="ARBA" id="ARBA00051875"/>
    </source>
</evidence>
<dbReference type="GO" id="GO:0000166">
    <property type="term" value="F:nucleotide binding"/>
    <property type="evidence" value="ECO:0007669"/>
    <property type="project" value="UniProtKB-KW"/>
</dbReference>
<comment type="function">
    <text evidence="10">Pyrophosphatase that catalyzes the hydrolysis of nucleoside triphosphates to their monophosphate derivatives, with a high preference for the non-canonical purine nucleotides XTP (xanthosine triphosphate), dITP (deoxyinosine triphosphate) and ITP. Seems to function as a house-cleaning enzyme that removes non-canonical purine nucleotides from the nucleotide pool, thus preventing their incorporation into DNA/RNA and avoiding chromosomal lesions.</text>
</comment>
<feature type="binding site" evidence="10">
    <location>
        <begin position="165"/>
        <end position="168"/>
    </location>
    <ligand>
        <name>substrate</name>
    </ligand>
</feature>
<dbReference type="AlphaFoldDB" id="A0AA51X5C2"/>
<feature type="active site" description="Proton acceptor" evidence="10">
    <location>
        <position position="80"/>
    </location>
</feature>
<evidence type="ECO:0000256" key="5">
    <source>
        <dbReference type="ARBA" id="ARBA00022801"/>
    </source>
</evidence>